<dbReference type="InParanoid" id="A0A316YGT4"/>
<dbReference type="PANTHER" id="PTHR42973">
    <property type="entry name" value="BINDING OXIDOREDUCTASE, PUTATIVE (AFU_ORTHOLOGUE AFUA_1G17690)-RELATED"/>
    <property type="match status" value="1"/>
</dbReference>
<dbReference type="GO" id="GO:0016491">
    <property type="term" value="F:oxidoreductase activity"/>
    <property type="evidence" value="ECO:0007669"/>
    <property type="project" value="UniProtKB-KW"/>
</dbReference>
<dbReference type="Proteomes" id="UP000245768">
    <property type="component" value="Unassembled WGS sequence"/>
</dbReference>
<feature type="signal peptide" evidence="6">
    <location>
        <begin position="1"/>
        <end position="19"/>
    </location>
</feature>
<dbReference type="InterPro" id="IPR006093">
    <property type="entry name" value="Oxy_OxRdtase_FAD_BS"/>
</dbReference>
<dbReference type="PANTHER" id="PTHR42973:SF39">
    <property type="entry name" value="FAD-BINDING PCMH-TYPE DOMAIN-CONTAINING PROTEIN"/>
    <property type="match status" value="1"/>
</dbReference>
<dbReference type="RefSeq" id="XP_025375549.1">
    <property type="nucleotide sequence ID" value="XM_025522377.1"/>
</dbReference>
<evidence type="ECO:0000256" key="6">
    <source>
        <dbReference type="SAM" id="SignalP"/>
    </source>
</evidence>
<protein>
    <submittedName>
        <fullName evidence="8">FAD-binding domain-containing protein</fullName>
    </submittedName>
</protein>
<feature type="domain" description="FAD-binding PCMH-type" evidence="7">
    <location>
        <begin position="88"/>
        <end position="262"/>
    </location>
</feature>
<sequence>MMLSAFALIACCLASVVLGAPYSNFAQHHLPPTLLSSRHILRARSLTDLKDNAALTDCLLSSRLNVIDPARNDSSMYWDAAQSDNLAFHFHPYAIVYPRSTQEVSAAVICAAKNGNVAVAARSGGHSFGGFGSGGQDGSLIVDLVRLGDIHSDSAKGVANVGPGARLGDVVKGLWHSGKRGMPHGTCPPVGVGGHALCGGFGPTSRLWGMTTDNILEAEVVLSNGTVVVANKDNHEELFWGLRGAGSFFGIVTRFTFKTYDVAGPWVFLEYRWTSSLKTVADTVKTIEAIQAFAMSESNPAELGFHLQIQQPNMGDPPGGTVSMHMRGAFRGSLATFNGTVAQALQAELDRRGLPLVPDGVRTDEVDYLRLMEDWDDFGKADDKLDTLAERLRHNQFLARTSLTMDNTKALSTAAVDNVVQLLWQRAKASTSTENWAWNVYMELFGGSHARHLDKELVEASSMQQRDALWLIQTSVGMMPNTPFNIEARNLLQQIDAKWKQSLANDGIVEKSYSCYVDLSLGDEEWKEAYYGKEALERITILKHRYDPIDLFRNPHRIPRIDDKKTLSKIGGDAGDNYVAVSHPLPR</sequence>
<organism evidence="8 9">
    <name type="scientific">Acaromyces ingoldii</name>
    <dbReference type="NCBI Taxonomy" id="215250"/>
    <lineage>
        <taxon>Eukaryota</taxon>
        <taxon>Fungi</taxon>
        <taxon>Dikarya</taxon>
        <taxon>Basidiomycota</taxon>
        <taxon>Ustilaginomycotina</taxon>
        <taxon>Exobasidiomycetes</taxon>
        <taxon>Exobasidiales</taxon>
        <taxon>Cryptobasidiaceae</taxon>
        <taxon>Acaromyces</taxon>
    </lineage>
</organism>
<evidence type="ECO:0000256" key="5">
    <source>
        <dbReference type="ARBA" id="ARBA00023002"/>
    </source>
</evidence>
<dbReference type="Gene3D" id="3.40.462.20">
    <property type="match status" value="1"/>
</dbReference>
<dbReference type="OrthoDB" id="415825at2759"/>
<name>A0A316YGT4_9BASI</name>
<evidence type="ECO:0000256" key="3">
    <source>
        <dbReference type="ARBA" id="ARBA00022630"/>
    </source>
</evidence>
<reference evidence="8 9" key="1">
    <citation type="journal article" date="2018" name="Mol. Biol. Evol.">
        <title>Broad Genomic Sampling Reveals a Smut Pathogenic Ancestry of the Fungal Clade Ustilaginomycotina.</title>
        <authorList>
            <person name="Kijpornyongpan T."/>
            <person name="Mondo S.J."/>
            <person name="Barry K."/>
            <person name="Sandor L."/>
            <person name="Lee J."/>
            <person name="Lipzen A."/>
            <person name="Pangilinan J."/>
            <person name="LaButti K."/>
            <person name="Hainaut M."/>
            <person name="Henrissat B."/>
            <person name="Grigoriev I.V."/>
            <person name="Spatafora J.W."/>
            <person name="Aime M.C."/>
        </authorList>
    </citation>
    <scope>NUCLEOTIDE SEQUENCE [LARGE SCALE GENOMIC DNA]</scope>
    <source>
        <strain evidence="8 9">MCA 4198</strain>
    </source>
</reference>
<evidence type="ECO:0000256" key="4">
    <source>
        <dbReference type="ARBA" id="ARBA00022827"/>
    </source>
</evidence>
<keyword evidence="6" id="KW-0732">Signal</keyword>
<dbReference type="STRING" id="215250.A0A316YGT4"/>
<dbReference type="InterPro" id="IPR006094">
    <property type="entry name" value="Oxid_FAD_bind_N"/>
</dbReference>
<comment type="similarity">
    <text evidence="2">Belongs to the oxygen-dependent FAD-linked oxidoreductase family.</text>
</comment>
<keyword evidence="4" id="KW-0274">FAD</keyword>
<keyword evidence="5" id="KW-0560">Oxidoreductase</keyword>
<dbReference type="InterPro" id="IPR012951">
    <property type="entry name" value="BBE"/>
</dbReference>
<dbReference type="SUPFAM" id="SSF56176">
    <property type="entry name" value="FAD-binding/transporter-associated domain-like"/>
    <property type="match status" value="1"/>
</dbReference>
<evidence type="ECO:0000256" key="1">
    <source>
        <dbReference type="ARBA" id="ARBA00001974"/>
    </source>
</evidence>
<dbReference type="Pfam" id="PF01565">
    <property type="entry name" value="FAD_binding_4"/>
    <property type="match status" value="1"/>
</dbReference>
<dbReference type="Pfam" id="PF08031">
    <property type="entry name" value="BBE"/>
    <property type="match status" value="1"/>
</dbReference>
<proteinExistence type="inferred from homology"/>
<feature type="chain" id="PRO_5016333611" evidence="6">
    <location>
        <begin position="20"/>
        <end position="587"/>
    </location>
</feature>
<accession>A0A316YGT4</accession>
<evidence type="ECO:0000313" key="9">
    <source>
        <dbReference type="Proteomes" id="UP000245768"/>
    </source>
</evidence>
<dbReference type="InterPro" id="IPR036318">
    <property type="entry name" value="FAD-bd_PCMH-like_sf"/>
</dbReference>
<dbReference type="InterPro" id="IPR016166">
    <property type="entry name" value="FAD-bd_PCMH"/>
</dbReference>
<dbReference type="AlphaFoldDB" id="A0A316YGT4"/>
<dbReference type="InterPro" id="IPR016169">
    <property type="entry name" value="FAD-bd_PCMH_sub2"/>
</dbReference>
<keyword evidence="9" id="KW-1185">Reference proteome</keyword>
<dbReference type="InterPro" id="IPR050416">
    <property type="entry name" value="FAD-linked_Oxidoreductase"/>
</dbReference>
<gene>
    <name evidence="8" type="ORF">FA10DRAFT_268545</name>
</gene>
<evidence type="ECO:0000256" key="2">
    <source>
        <dbReference type="ARBA" id="ARBA00005466"/>
    </source>
</evidence>
<dbReference type="GO" id="GO:0071949">
    <property type="term" value="F:FAD binding"/>
    <property type="evidence" value="ECO:0007669"/>
    <property type="project" value="InterPro"/>
</dbReference>
<evidence type="ECO:0000313" key="8">
    <source>
        <dbReference type="EMBL" id="PWN88351.1"/>
    </source>
</evidence>
<dbReference type="GeneID" id="37044293"/>
<dbReference type="PROSITE" id="PS51387">
    <property type="entry name" value="FAD_PCMH"/>
    <property type="match status" value="1"/>
</dbReference>
<dbReference type="EMBL" id="KZ819638">
    <property type="protein sequence ID" value="PWN88351.1"/>
    <property type="molecule type" value="Genomic_DNA"/>
</dbReference>
<dbReference type="Gene3D" id="3.30.465.10">
    <property type="match status" value="1"/>
</dbReference>
<keyword evidence="3" id="KW-0285">Flavoprotein</keyword>
<comment type="cofactor">
    <cofactor evidence="1">
        <name>FAD</name>
        <dbReference type="ChEBI" id="CHEBI:57692"/>
    </cofactor>
</comment>
<evidence type="ECO:0000259" key="7">
    <source>
        <dbReference type="PROSITE" id="PS51387"/>
    </source>
</evidence>
<dbReference type="PROSITE" id="PS00862">
    <property type="entry name" value="OX2_COVAL_FAD"/>
    <property type="match status" value="1"/>
</dbReference>